<dbReference type="EMBL" id="CM007385">
    <property type="protein sequence ID" value="ONK68090.1"/>
    <property type="molecule type" value="Genomic_DNA"/>
</dbReference>
<gene>
    <name evidence="6" type="ORF">A4U43_C05F7340</name>
</gene>
<dbReference type="GO" id="GO:0047262">
    <property type="term" value="F:polygalacturonate 4-alpha-galacturonosyltransferase activity"/>
    <property type="evidence" value="ECO:0007669"/>
    <property type="project" value="InterPro"/>
</dbReference>
<keyword evidence="4" id="KW-0812">Transmembrane</keyword>
<dbReference type="Pfam" id="PF25557">
    <property type="entry name" value="GAUT_1"/>
    <property type="match status" value="1"/>
</dbReference>
<dbReference type="CDD" id="cd06429">
    <property type="entry name" value="GT8_like_1"/>
    <property type="match status" value="1"/>
</dbReference>
<feature type="transmembrane region" description="Helical" evidence="4">
    <location>
        <begin position="53"/>
        <end position="76"/>
    </location>
</feature>
<dbReference type="PANTHER" id="PTHR32116">
    <property type="entry name" value="GALACTURONOSYLTRANSFERASE 4-RELATED"/>
    <property type="match status" value="1"/>
</dbReference>
<organism evidence="6 7">
    <name type="scientific">Asparagus officinalis</name>
    <name type="common">Garden asparagus</name>
    <dbReference type="NCBI Taxonomy" id="4686"/>
    <lineage>
        <taxon>Eukaryota</taxon>
        <taxon>Viridiplantae</taxon>
        <taxon>Streptophyta</taxon>
        <taxon>Embryophyta</taxon>
        <taxon>Tracheophyta</taxon>
        <taxon>Spermatophyta</taxon>
        <taxon>Magnoliopsida</taxon>
        <taxon>Liliopsida</taxon>
        <taxon>Asparagales</taxon>
        <taxon>Asparagaceae</taxon>
        <taxon>Asparagoideae</taxon>
        <taxon>Asparagus</taxon>
    </lineage>
</organism>
<name>A0A5P1EVE9_ASPOF</name>
<evidence type="ECO:0000256" key="1">
    <source>
        <dbReference type="ARBA" id="ARBA00004877"/>
    </source>
</evidence>
<dbReference type="GO" id="GO:0000139">
    <property type="term" value="C:Golgi membrane"/>
    <property type="evidence" value="ECO:0007669"/>
    <property type="project" value="UniProtKB-SubCell"/>
</dbReference>
<dbReference type="EC" id="2.4.1.-" evidence="4"/>
<evidence type="ECO:0000313" key="6">
    <source>
        <dbReference type="EMBL" id="ONK68090.1"/>
    </source>
</evidence>
<keyword evidence="7" id="KW-1185">Reference proteome</keyword>
<keyword evidence="4" id="KW-0961">Cell wall biogenesis/degradation</keyword>
<evidence type="ECO:0000313" key="7">
    <source>
        <dbReference type="Proteomes" id="UP000243459"/>
    </source>
</evidence>
<reference evidence="7" key="1">
    <citation type="journal article" date="2017" name="Nat. Commun.">
        <title>The asparagus genome sheds light on the origin and evolution of a young Y chromosome.</title>
        <authorList>
            <person name="Harkess A."/>
            <person name="Zhou J."/>
            <person name="Xu C."/>
            <person name="Bowers J.E."/>
            <person name="Van der Hulst R."/>
            <person name="Ayyampalayam S."/>
            <person name="Mercati F."/>
            <person name="Riccardi P."/>
            <person name="McKain M.R."/>
            <person name="Kakrana A."/>
            <person name="Tang H."/>
            <person name="Ray J."/>
            <person name="Groenendijk J."/>
            <person name="Arikit S."/>
            <person name="Mathioni S.M."/>
            <person name="Nakano M."/>
            <person name="Shan H."/>
            <person name="Telgmann-Rauber A."/>
            <person name="Kanno A."/>
            <person name="Yue Z."/>
            <person name="Chen H."/>
            <person name="Li W."/>
            <person name="Chen Y."/>
            <person name="Xu X."/>
            <person name="Zhang Y."/>
            <person name="Luo S."/>
            <person name="Chen H."/>
            <person name="Gao J."/>
            <person name="Mao Z."/>
            <person name="Pires J.C."/>
            <person name="Luo M."/>
            <person name="Kudrna D."/>
            <person name="Wing R.A."/>
            <person name="Meyers B.C."/>
            <person name="Yi K."/>
            <person name="Kong H."/>
            <person name="Lavrijsen P."/>
            <person name="Sunseri F."/>
            <person name="Falavigna A."/>
            <person name="Ye Y."/>
            <person name="Leebens-Mack J.H."/>
            <person name="Chen G."/>
        </authorList>
    </citation>
    <scope>NUCLEOTIDE SEQUENCE [LARGE SCALE GENOMIC DNA]</scope>
    <source>
        <strain evidence="7">cv. DH0086</strain>
    </source>
</reference>
<comment type="similarity">
    <text evidence="2 4">Belongs to the glycosyltransferase 8 family.</text>
</comment>
<evidence type="ECO:0000256" key="2">
    <source>
        <dbReference type="ARBA" id="ARBA00006351"/>
    </source>
</evidence>
<keyword evidence="4" id="KW-0472">Membrane</keyword>
<dbReference type="InterPro" id="IPR029993">
    <property type="entry name" value="GAUT"/>
</dbReference>
<dbReference type="GO" id="GO:0071555">
    <property type="term" value="P:cell wall organization"/>
    <property type="evidence" value="ECO:0007669"/>
    <property type="project" value="UniProtKB-KW"/>
</dbReference>
<dbReference type="Proteomes" id="UP000243459">
    <property type="component" value="Chromosome 5"/>
</dbReference>
<evidence type="ECO:0000256" key="3">
    <source>
        <dbReference type="ARBA" id="ARBA00022676"/>
    </source>
</evidence>
<dbReference type="Pfam" id="PF01501">
    <property type="entry name" value="Glyco_transf_8"/>
    <property type="match status" value="1"/>
</dbReference>
<keyword evidence="3 4" id="KW-0808">Transferase</keyword>
<protein>
    <recommendedName>
        <fullName evidence="4">Hexosyltransferase</fullName>
        <ecNumber evidence="4">2.4.1.-</ecNumber>
    </recommendedName>
</protein>
<evidence type="ECO:0000256" key="4">
    <source>
        <dbReference type="RuleBase" id="RU362027"/>
    </source>
</evidence>
<dbReference type="InterPro" id="IPR029044">
    <property type="entry name" value="Nucleotide-diphossugar_trans"/>
</dbReference>
<keyword evidence="4" id="KW-0333">Golgi apparatus</keyword>
<dbReference type="PANTHER" id="PTHR32116:SF7">
    <property type="entry name" value="GALACTURONOSYLTRANSFERASE 4-RELATED"/>
    <property type="match status" value="1"/>
</dbReference>
<comment type="pathway">
    <text evidence="1 4">Glycan metabolism; pectin biosynthesis.</text>
</comment>
<dbReference type="InterPro" id="IPR002495">
    <property type="entry name" value="Glyco_trans_8"/>
</dbReference>
<dbReference type="Gene3D" id="3.90.550.10">
    <property type="entry name" value="Spore Coat Polysaccharide Biosynthesis Protein SpsA, Chain A"/>
    <property type="match status" value="1"/>
</dbReference>
<comment type="subcellular location">
    <subcellularLocation>
        <location evidence="4">Golgi apparatus membrane</location>
        <topology evidence="4">Single-pass type II membrane protein</topology>
    </subcellularLocation>
</comment>
<dbReference type="SUPFAM" id="SSF53448">
    <property type="entry name" value="Nucleotide-diphospho-sugar transferases"/>
    <property type="match status" value="1"/>
</dbReference>
<accession>A0A5P1EVE9</accession>
<keyword evidence="4" id="KW-1133">Transmembrane helix</keyword>
<dbReference type="AlphaFoldDB" id="A0A5P1EVE9"/>
<dbReference type="Gramene" id="ONK68090">
    <property type="protein sequence ID" value="ONK68090"/>
    <property type="gene ID" value="A4U43_C05F7340"/>
</dbReference>
<proteinExistence type="inferred from homology"/>
<sequence length="652" mass="75167">MTRASHANCPSALPNWRFHASTGPAGDRYDPNRRNPVAVSAADRWPSFLRRMFRWNTIFVVLLLLTVLSPILYFTFPKIIQREEIADGGGSNVESNVATKGLPGIIASDDRNDSGEELPHQNVQEEEFLGEGIIKDLLQYQNARKEDFVGQDTMGNWKNDDKGDQYTNTTNFDHQEPLGGVFGKVDPENYHITDARVRQFKDQLAVARLFLEIELTKSRPRFIGELLKRIADVENVLHEATTKSGLSEDADRKLKAMEETLSKGKQILDDCTATEKSLRAELRPAKEQLRTETRQNAFLNQLLAKTLPKGLHCLSLRLSIEYYSLNSTQKYQFPHQQKLEDTKLYHYALFTDNVLAAAVVVNSTLHNAKNPEDHVFHVVTDELNYAAIKMWFLSNLPGNTTIQVQKIKDFTWLNSSYSPVLKQLESQSMIDYYFRTHGAKPDGNLKYRNPKYLSMLNHLRFYLPEIFPKLNKVVFLDDDVVVQKDLTGLWNIDLKGMVNGAIETCGESFHRFDKYLNFSNPLISKNFDPHACGWAYGMNVFDLVEWRKQNITNVYHSWQTLNQDRQLWQLGSLPPGLISFYNRTLALDRSWHVLGLGYDENVKETDLDHAAVIHYNGNKKPWLEIGMEKYRKYWSKYVNYDQIYLHQCNIVP</sequence>
<evidence type="ECO:0000256" key="5">
    <source>
        <dbReference type="SAM" id="MobiDB-lite"/>
    </source>
</evidence>
<dbReference type="UniPathway" id="UPA00845"/>
<keyword evidence="3 4" id="KW-0328">Glycosyltransferase</keyword>
<feature type="region of interest" description="Disordered" evidence="5">
    <location>
        <begin position="151"/>
        <end position="175"/>
    </location>
</feature>
<dbReference type="GO" id="GO:0045489">
    <property type="term" value="P:pectin biosynthetic process"/>
    <property type="evidence" value="ECO:0007669"/>
    <property type="project" value="UniProtKB-UniPathway"/>
</dbReference>